<name>Q8CL00_YERPE</name>
<dbReference type="DNASU" id="1147491"/>
<dbReference type="EMBL" id="AE009952">
    <property type="protein sequence ID" value="AAM86100.1"/>
    <property type="molecule type" value="Genomic_DNA"/>
</dbReference>
<dbReference type="AlphaFoldDB" id="Q8CL00"/>
<gene>
    <name evidence="1" type="ordered locus">y2543</name>
</gene>
<reference evidence="1 2" key="1">
    <citation type="journal article" date="2002" name="J. Bacteriol.">
        <title>Genome sequence of Yersinia pestis KIM.</title>
        <authorList>
            <person name="Deng W."/>
            <person name="Burland V."/>
            <person name="Plunkett G.III."/>
            <person name="Boutin A."/>
            <person name="Mayhew G.F."/>
            <person name="Liss P."/>
            <person name="Perna N.T."/>
            <person name="Rose D.J."/>
            <person name="Mau B."/>
            <person name="Zhou S."/>
            <person name="Schwartz D.C."/>
            <person name="Fetherston J.D."/>
            <person name="Lindler L.E."/>
            <person name="Brubaker R.R."/>
            <person name="Plana G.V."/>
            <person name="Straley S.C."/>
            <person name="McDonough K.A."/>
            <person name="Nilles M.L."/>
            <person name="Matson J.S."/>
            <person name="Blattner F.R."/>
            <person name="Perry R.D."/>
        </authorList>
    </citation>
    <scope>NUCLEOTIDE SEQUENCE [LARGE SCALE GENOMIC DNA]</scope>
    <source>
        <strain evidence="2">KIM10+ / Biovar Mediaevalis</strain>
    </source>
</reference>
<evidence type="ECO:0000313" key="2">
    <source>
        <dbReference type="Proteomes" id="UP000002490"/>
    </source>
</evidence>
<proteinExistence type="predicted"/>
<dbReference type="HOGENOM" id="CLU_2940957_0_0_6"/>
<accession>Q8CL00</accession>
<protein>
    <submittedName>
        <fullName evidence="1">Uncharacterized protein</fullName>
    </submittedName>
</protein>
<dbReference type="KEGG" id="ypk:y2543"/>
<dbReference type="Proteomes" id="UP000002490">
    <property type="component" value="Chromosome"/>
</dbReference>
<sequence>MEQCMSIVLFKAKRWIQLLYDERQSQITLGHQGCEMRLNQGKQCLSDRLSVLDTASVAYF</sequence>
<evidence type="ECO:0000313" key="1">
    <source>
        <dbReference type="EMBL" id="AAM86100.1"/>
    </source>
</evidence>
<organism evidence="1 2">
    <name type="scientific">Yersinia pestis</name>
    <dbReference type="NCBI Taxonomy" id="632"/>
    <lineage>
        <taxon>Bacteria</taxon>
        <taxon>Pseudomonadati</taxon>
        <taxon>Pseudomonadota</taxon>
        <taxon>Gammaproteobacteria</taxon>
        <taxon>Enterobacterales</taxon>
        <taxon>Yersiniaceae</taxon>
        <taxon>Yersinia</taxon>
    </lineage>
</organism>